<dbReference type="GO" id="GO:0043025">
    <property type="term" value="C:neuronal cell body"/>
    <property type="evidence" value="ECO:0007669"/>
    <property type="project" value="TreeGrafter"/>
</dbReference>
<dbReference type="PANTHER" id="PTHR21143">
    <property type="entry name" value="INVERTEBRATE GUSTATORY RECEPTOR"/>
    <property type="match status" value="1"/>
</dbReference>
<name>A0A8J6HRG8_TENMO</name>
<evidence type="ECO:0000313" key="10">
    <source>
        <dbReference type="Proteomes" id="UP000719412"/>
    </source>
</evidence>
<dbReference type="GO" id="GO:0005886">
    <property type="term" value="C:plasma membrane"/>
    <property type="evidence" value="ECO:0007669"/>
    <property type="project" value="UniProtKB-SubCell"/>
</dbReference>
<evidence type="ECO:0000256" key="2">
    <source>
        <dbReference type="ARBA" id="ARBA00022475"/>
    </source>
</evidence>
<feature type="transmembrane region" description="Helical" evidence="8">
    <location>
        <begin position="364"/>
        <end position="386"/>
    </location>
</feature>
<feature type="transmembrane region" description="Helical" evidence="8">
    <location>
        <begin position="423"/>
        <end position="446"/>
    </location>
</feature>
<dbReference type="GO" id="GO:0007635">
    <property type="term" value="P:chemosensory behavior"/>
    <property type="evidence" value="ECO:0007669"/>
    <property type="project" value="TreeGrafter"/>
</dbReference>
<feature type="transmembrane region" description="Helical" evidence="8">
    <location>
        <begin position="685"/>
        <end position="708"/>
    </location>
</feature>
<evidence type="ECO:0000256" key="7">
    <source>
        <dbReference type="ARBA" id="ARBA00023224"/>
    </source>
</evidence>
<sequence length="1126" mass="130941">MSLSQKIYTSILVTTIATLAVMSIINKRGYKGDSYDKVTVNLIMDLNLLIFCSYTPLSIALWKQQQWENLMQSLRSILLTNKNTKKILRHVKICFARMATNLVILIMIYSFWANLFNPFYYTQRYGIQYIELLLVHSFNTFLSLILNILLTQYQYFNYQLDEQMGSKVVCTQKLVNLLKDIEKSLCFLEDTIEIVNSAFGWPLVLSISFTILYILNNIHFMFMTLVFPDEAVVQRITADAVLVLLTFYHTVTVIFSCDLVLKEAEEMLLKSYKLRRKTEHLSANDRKELKRFSNAIVQNFPKFSAQRFFDIDRSTILSILGTVITFFIIMKIYTFIFVTLTVVISTLSISNRRYYAVEIYAKVTVNFIIDLLLLVFSCYVPLNVVLWKREKWHKLLDNLNLMISTSKNSDQIVRNVRISIAKLGIDLVIVIVEICFWCHVFGFTIYMKQFNVHYIEFYLINSYNVFLSLILSLILIQYQHLNAALGEHFGSGRISSHKFPIVLNKIENNLFFLKDLVNLFNNIFGWPIAIIISYTTIFILNNFDYIFKTTVNVEEISDKRILADVVSVLLVFLGTATVIAICDLILKEAEDILATSYTLRRNIKSLSPKDKEHLKHFTKMILENFPKFSAARFFNIDRSTILNMLGTVTTFFIILIQFRSLILILIYSFWANHFGPFYYSQRYGILYIELLLVYSFNTFLSLILNILLTQYQYLNHQLDEEMGCKVVCTQKLVNSLKNVEESLCFLKDTIEIVNSVFGWPLVLSISFTILHILNKFHFMFIILLFPDEVVLQRIIADAVSVLLTFYYTVTVIVSCDLVLKEAEEMLLKSYKLRRKTEPFCYAPLNVVMWKSEKWHKLMNNLNLMVSTSKNSDQIVRNVRISIAKLGTDLVIVIGEFCFWCHVFGFTIYAKQFNVHYLEFYLINSYNVFLSLILSLILIQYQHLNATLEEHFGSGRISSHKIPIVLNKIENNLFFLKDLVNLFNNIFGWPIAIIISYTTIFILNNFDYIFETTVQIKEITGKRILADVVSVLLVFLGTATVIAICDLILKEAEEMLATSYTLRRNTKSLSPKDKEHLKHFTKMILQNFPKFSAARFFNIDRSTILNMLGTVTTFFIILIQFRSCVPS</sequence>
<feature type="transmembrane region" description="Helical" evidence="8">
    <location>
        <begin position="561"/>
        <end position="586"/>
    </location>
</feature>
<evidence type="ECO:0000256" key="4">
    <source>
        <dbReference type="ARBA" id="ARBA00022989"/>
    </source>
</evidence>
<evidence type="ECO:0000256" key="1">
    <source>
        <dbReference type="ARBA" id="ARBA00004651"/>
    </source>
</evidence>
<feature type="transmembrane region" description="Helical" evidence="8">
    <location>
        <begin position="641"/>
        <end position="670"/>
    </location>
</feature>
<gene>
    <name evidence="9" type="ORF">GEV33_004125</name>
</gene>
<dbReference type="EMBL" id="JABDTM020016942">
    <property type="protein sequence ID" value="KAH0818666.1"/>
    <property type="molecule type" value="Genomic_DNA"/>
</dbReference>
<keyword evidence="3 8" id="KW-0812">Transmembrane</keyword>
<reference evidence="9" key="2">
    <citation type="submission" date="2021-08" db="EMBL/GenBank/DDBJ databases">
        <authorList>
            <person name="Eriksson T."/>
        </authorList>
    </citation>
    <scope>NUCLEOTIDE SEQUENCE</scope>
    <source>
        <strain evidence="9">Stoneville</strain>
        <tissue evidence="9">Whole head</tissue>
    </source>
</reference>
<feature type="transmembrane region" description="Helical" evidence="8">
    <location>
        <begin position="981"/>
        <end position="1003"/>
    </location>
</feature>
<keyword evidence="5 8" id="KW-0472">Membrane</keyword>
<organism evidence="9 10">
    <name type="scientific">Tenebrio molitor</name>
    <name type="common">Yellow mealworm beetle</name>
    <dbReference type="NCBI Taxonomy" id="7067"/>
    <lineage>
        <taxon>Eukaryota</taxon>
        <taxon>Metazoa</taxon>
        <taxon>Ecdysozoa</taxon>
        <taxon>Arthropoda</taxon>
        <taxon>Hexapoda</taxon>
        <taxon>Insecta</taxon>
        <taxon>Pterygota</taxon>
        <taxon>Neoptera</taxon>
        <taxon>Endopterygota</taxon>
        <taxon>Coleoptera</taxon>
        <taxon>Polyphaga</taxon>
        <taxon>Cucujiformia</taxon>
        <taxon>Tenebrionidae</taxon>
        <taxon>Tenebrio</taxon>
    </lineage>
</organism>
<dbReference type="PANTHER" id="PTHR21143:SF104">
    <property type="entry name" value="GUSTATORY RECEPTOR 8A-RELATED"/>
    <property type="match status" value="1"/>
</dbReference>
<comment type="subcellular location">
    <subcellularLocation>
        <location evidence="1">Cell membrane</location>
        <topology evidence="1">Multi-pass membrane protein</topology>
    </subcellularLocation>
</comment>
<dbReference type="GO" id="GO:0030425">
    <property type="term" value="C:dendrite"/>
    <property type="evidence" value="ECO:0007669"/>
    <property type="project" value="TreeGrafter"/>
</dbReference>
<dbReference type="Proteomes" id="UP000719412">
    <property type="component" value="Unassembled WGS sequence"/>
</dbReference>
<dbReference type="GO" id="GO:0050909">
    <property type="term" value="P:sensory perception of taste"/>
    <property type="evidence" value="ECO:0007669"/>
    <property type="project" value="InterPro"/>
</dbReference>
<keyword evidence="7" id="KW-0807">Transducer</keyword>
<evidence type="ECO:0000313" key="9">
    <source>
        <dbReference type="EMBL" id="KAH0818666.1"/>
    </source>
</evidence>
<feature type="transmembrane region" description="Helical" evidence="8">
    <location>
        <begin position="756"/>
        <end position="774"/>
    </location>
</feature>
<feature type="transmembrane region" description="Helical" evidence="8">
    <location>
        <begin position="1103"/>
        <end position="1120"/>
    </location>
</feature>
<dbReference type="GO" id="GO:0007165">
    <property type="term" value="P:signal transduction"/>
    <property type="evidence" value="ECO:0007669"/>
    <property type="project" value="UniProtKB-KW"/>
</dbReference>
<feature type="transmembrane region" description="Helical" evidence="8">
    <location>
        <begin position="519"/>
        <end position="541"/>
    </location>
</feature>
<dbReference type="InterPro" id="IPR013604">
    <property type="entry name" value="7TM_chemorcpt"/>
</dbReference>
<feature type="transmembrane region" description="Helical" evidence="8">
    <location>
        <begin position="94"/>
        <end position="112"/>
    </location>
</feature>
<evidence type="ECO:0000256" key="6">
    <source>
        <dbReference type="ARBA" id="ARBA00023170"/>
    </source>
</evidence>
<keyword evidence="4 8" id="KW-1133">Transmembrane helix</keyword>
<feature type="transmembrane region" description="Helical" evidence="8">
    <location>
        <begin position="7"/>
        <end position="26"/>
    </location>
</feature>
<dbReference type="Pfam" id="PF08395">
    <property type="entry name" value="7tm_7"/>
    <property type="match status" value="3"/>
</dbReference>
<keyword evidence="2" id="KW-1003">Cell membrane</keyword>
<feature type="transmembrane region" description="Helical" evidence="8">
    <location>
        <begin position="1023"/>
        <end position="1048"/>
    </location>
</feature>
<evidence type="ECO:0000256" key="3">
    <source>
        <dbReference type="ARBA" id="ARBA00022692"/>
    </source>
</evidence>
<keyword evidence="10" id="KW-1185">Reference proteome</keyword>
<proteinExistence type="predicted"/>
<feature type="transmembrane region" description="Helical" evidence="8">
    <location>
        <begin position="889"/>
        <end position="908"/>
    </location>
</feature>
<reference evidence="9" key="1">
    <citation type="journal article" date="2020" name="J Insects Food Feed">
        <title>The yellow mealworm (Tenebrio molitor) genome: a resource for the emerging insects as food and feed industry.</title>
        <authorList>
            <person name="Eriksson T."/>
            <person name="Andere A."/>
            <person name="Kelstrup H."/>
            <person name="Emery V."/>
            <person name="Picard C."/>
        </authorList>
    </citation>
    <scope>NUCLEOTIDE SEQUENCE</scope>
    <source>
        <strain evidence="9">Stoneville</strain>
        <tissue evidence="9">Whole head</tissue>
    </source>
</reference>
<evidence type="ECO:0000256" key="8">
    <source>
        <dbReference type="SAM" id="Phobius"/>
    </source>
</evidence>
<keyword evidence="6" id="KW-0675">Receptor</keyword>
<dbReference type="GO" id="GO:0030424">
    <property type="term" value="C:axon"/>
    <property type="evidence" value="ECO:0007669"/>
    <property type="project" value="TreeGrafter"/>
</dbReference>
<feature type="transmembrane region" description="Helical" evidence="8">
    <location>
        <begin position="920"/>
        <end position="938"/>
    </location>
</feature>
<feature type="transmembrane region" description="Helical" evidence="8">
    <location>
        <begin position="316"/>
        <end position="344"/>
    </location>
</feature>
<evidence type="ECO:0008006" key="11">
    <source>
        <dbReference type="Google" id="ProtNLM"/>
    </source>
</evidence>
<feature type="transmembrane region" description="Helical" evidence="8">
    <location>
        <begin position="240"/>
        <end position="261"/>
    </location>
</feature>
<comment type="caution">
    <text evidence="9">The sequence shown here is derived from an EMBL/GenBank/DDBJ whole genome shotgun (WGS) entry which is preliminary data.</text>
</comment>
<dbReference type="GO" id="GO:0008049">
    <property type="term" value="P:male courtship behavior"/>
    <property type="evidence" value="ECO:0007669"/>
    <property type="project" value="TreeGrafter"/>
</dbReference>
<protein>
    <recommendedName>
        <fullName evidence="11">Gustatory receptor</fullName>
    </recommendedName>
</protein>
<evidence type="ECO:0000256" key="5">
    <source>
        <dbReference type="ARBA" id="ARBA00023136"/>
    </source>
</evidence>
<feature type="transmembrane region" description="Helical" evidence="8">
    <location>
        <begin position="203"/>
        <end position="228"/>
    </location>
</feature>
<feature type="transmembrane region" description="Helical" evidence="8">
    <location>
        <begin position="794"/>
        <end position="819"/>
    </location>
</feature>
<accession>A0A8J6HRG8</accession>
<feature type="transmembrane region" description="Helical" evidence="8">
    <location>
        <begin position="458"/>
        <end position="476"/>
    </location>
</feature>
<dbReference type="AlphaFoldDB" id="A0A8J6HRG8"/>
<feature type="transmembrane region" description="Helical" evidence="8">
    <location>
        <begin position="132"/>
        <end position="150"/>
    </location>
</feature>
<feature type="transmembrane region" description="Helical" evidence="8">
    <location>
        <begin position="38"/>
        <end position="62"/>
    </location>
</feature>